<comment type="caution">
    <text evidence="1">The sequence shown here is derived from an EMBL/GenBank/DDBJ whole genome shotgun (WGS) entry which is preliminary data.</text>
</comment>
<gene>
    <name evidence="1" type="ORF">PUN28_003828</name>
</gene>
<sequence>MTYDRVCVDGPGPVLDDIARPADNSALNDSLLCIPDKGRPVRLEHNEISLNVLPCRKRDTSELSANKSIREAPNAE</sequence>
<dbReference type="AlphaFoldDB" id="A0AAW2GKH5"/>
<name>A0AAW2GKH5_9HYME</name>
<proteinExistence type="predicted"/>
<accession>A0AAW2GKH5</accession>
<evidence type="ECO:0000313" key="2">
    <source>
        <dbReference type="Proteomes" id="UP001430953"/>
    </source>
</evidence>
<organism evidence="1 2">
    <name type="scientific">Cardiocondyla obscurior</name>
    <dbReference type="NCBI Taxonomy" id="286306"/>
    <lineage>
        <taxon>Eukaryota</taxon>
        <taxon>Metazoa</taxon>
        <taxon>Ecdysozoa</taxon>
        <taxon>Arthropoda</taxon>
        <taxon>Hexapoda</taxon>
        <taxon>Insecta</taxon>
        <taxon>Pterygota</taxon>
        <taxon>Neoptera</taxon>
        <taxon>Endopterygota</taxon>
        <taxon>Hymenoptera</taxon>
        <taxon>Apocrita</taxon>
        <taxon>Aculeata</taxon>
        <taxon>Formicoidea</taxon>
        <taxon>Formicidae</taxon>
        <taxon>Myrmicinae</taxon>
        <taxon>Cardiocondyla</taxon>
    </lineage>
</organism>
<protein>
    <submittedName>
        <fullName evidence="1">Uncharacterized protein</fullName>
    </submittedName>
</protein>
<evidence type="ECO:0000313" key="1">
    <source>
        <dbReference type="EMBL" id="KAL0128721.1"/>
    </source>
</evidence>
<dbReference type="Proteomes" id="UP001430953">
    <property type="component" value="Unassembled WGS sequence"/>
</dbReference>
<reference evidence="1 2" key="1">
    <citation type="submission" date="2023-03" db="EMBL/GenBank/DDBJ databases">
        <title>High recombination rates correlate with genetic variation in Cardiocondyla obscurior ants.</title>
        <authorList>
            <person name="Errbii M."/>
        </authorList>
    </citation>
    <scope>NUCLEOTIDE SEQUENCE [LARGE SCALE GENOMIC DNA]</scope>
    <source>
        <strain evidence="1">Alpha-2009</strain>
        <tissue evidence="1">Whole body</tissue>
    </source>
</reference>
<dbReference type="EMBL" id="JADYXP020000003">
    <property type="protein sequence ID" value="KAL0128721.1"/>
    <property type="molecule type" value="Genomic_DNA"/>
</dbReference>
<keyword evidence="2" id="KW-1185">Reference proteome</keyword>